<dbReference type="EMBL" id="ATAE01000064">
    <property type="protein sequence ID" value="ERN51310.1"/>
    <property type="molecule type" value="Genomic_DNA"/>
</dbReference>
<dbReference type="GO" id="GO:0003677">
    <property type="term" value="F:DNA binding"/>
    <property type="evidence" value="ECO:0007669"/>
    <property type="project" value="InterPro"/>
</dbReference>
<dbReference type="Pfam" id="PF01609">
    <property type="entry name" value="DDE_Tnp_1"/>
    <property type="match status" value="1"/>
</dbReference>
<dbReference type="GO" id="GO:0004803">
    <property type="term" value="F:transposase activity"/>
    <property type="evidence" value="ECO:0007669"/>
    <property type="project" value="InterPro"/>
</dbReference>
<feature type="domain" description="Transposase IS4-like" evidence="1">
    <location>
        <begin position="143"/>
        <end position="375"/>
    </location>
</feature>
<evidence type="ECO:0000313" key="3">
    <source>
        <dbReference type="Proteomes" id="UP000017170"/>
    </source>
</evidence>
<proteinExistence type="predicted"/>
<comment type="caution">
    <text evidence="2">The sequence shown here is derived from an EMBL/GenBank/DDBJ whole genome shotgun (WGS) entry which is preliminary data.</text>
</comment>
<dbReference type="Proteomes" id="UP000017170">
    <property type="component" value="Unassembled WGS sequence"/>
</dbReference>
<evidence type="ECO:0000313" key="2">
    <source>
        <dbReference type="EMBL" id="ERN51310.1"/>
    </source>
</evidence>
<dbReference type="PANTHER" id="PTHR33408">
    <property type="entry name" value="TRANSPOSASE"/>
    <property type="match status" value="1"/>
</dbReference>
<dbReference type="PATRIC" id="fig|1188261.3.peg.3837"/>
<sequence length="387" mass="44551">VIDPSSLTKFRKLRLPDEGLLDMLVGKSVEIAIEHNILKDPTIILDATHTRACFNKKSPKEFLQEKSKNVRKAVYRVDESMQGKFPDKPLSNDLQEELEYCRQIISTVESSKSIEVPAVKERLNVLKEVVEDYEENMIQSDDPDARTGFKSQDTSFFGYKSHLAMTNEERIITAAVITSGEKNDGKYLRELVDKTRNAGVNVDTIIADTAYSERENIRFTNEHKMELVSKLHPLVTNGSRKNDEFEFNKDAGTYMCKAGHLAIQKKYDGCTKHNKNPRYRYFFDVERCKVCPLKEGCYKEGAKTKSYYVTVKSTEHTEQEAFQETERFKELSKSRYKIEAKNSELKNRHGYKKANYSGLFGMQIQAATTIFAVNLKRILRLKNQKES</sequence>
<dbReference type="RefSeq" id="WP_022629822.1">
    <property type="nucleotide sequence ID" value="NZ_ATAE01000064.1"/>
</dbReference>
<evidence type="ECO:0000259" key="1">
    <source>
        <dbReference type="Pfam" id="PF01609"/>
    </source>
</evidence>
<reference evidence="2 3" key="1">
    <citation type="journal article" date="2013" name="Genome Announc.">
        <title>Genome Sequence of the Extreme Obligate Alkaliphile Bacillus marmarensis Strain DSM 21297.</title>
        <authorList>
            <person name="Wernick D.G."/>
            <person name="Choi K.Y."/>
            <person name="Tat C.A."/>
            <person name="Lafontaine Rivera J.G."/>
            <person name="Liao J.C."/>
        </authorList>
    </citation>
    <scope>NUCLEOTIDE SEQUENCE [LARGE SCALE GENOMIC DNA]</scope>
    <source>
        <strain evidence="2 3">DSM 21297</strain>
    </source>
</reference>
<keyword evidence="3" id="KW-1185">Reference proteome</keyword>
<accession>U6SK56</accession>
<protein>
    <recommendedName>
        <fullName evidence="1">Transposase IS4-like domain-containing protein</fullName>
    </recommendedName>
</protein>
<organism evidence="2 3">
    <name type="scientific">Alkalihalophilus marmarensis DSM 21297</name>
    <dbReference type="NCBI Taxonomy" id="1188261"/>
    <lineage>
        <taxon>Bacteria</taxon>
        <taxon>Bacillati</taxon>
        <taxon>Bacillota</taxon>
        <taxon>Bacilli</taxon>
        <taxon>Bacillales</taxon>
        <taxon>Bacillaceae</taxon>
        <taxon>Alkalihalophilus</taxon>
    </lineage>
</organism>
<feature type="non-terminal residue" evidence="2">
    <location>
        <position position="1"/>
    </location>
</feature>
<dbReference type="InterPro" id="IPR002559">
    <property type="entry name" value="Transposase_11"/>
</dbReference>
<gene>
    <name evidence="2" type="ORF">A33I_20590</name>
</gene>
<name>U6SK56_9BACI</name>
<dbReference type="AlphaFoldDB" id="U6SK56"/>
<dbReference type="GO" id="GO:0006313">
    <property type="term" value="P:DNA transposition"/>
    <property type="evidence" value="ECO:0007669"/>
    <property type="project" value="InterPro"/>
</dbReference>
<dbReference type="PANTHER" id="PTHR33408:SF2">
    <property type="entry name" value="TRANSPOSASE DDE DOMAIN-CONTAINING PROTEIN"/>
    <property type="match status" value="1"/>
</dbReference>